<dbReference type="PANTHER" id="PTHR35764:SF1">
    <property type="entry name" value="PROTEIN SHORTAGE IN CHIASMATA 1"/>
    <property type="match status" value="1"/>
</dbReference>
<dbReference type="PANTHER" id="PTHR35764">
    <property type="entry name" value="PROTEIN SHORTAGE IN CHIASMATA 1"/>
    <property type="match status" value="1"/>
</dbReference>
<dbReference type="OrthoDB" id="2018152at2759"/>
<dbReference type="Proteomes" id="UP000015453">
    <property type="component" value="Unassembled WGS sequence"/>
</dbReference>
<feature type="compositionally biased region" description="Basic and acidic residues" evidence="1">
    <location>
        <begin position="454"/>
        <end position="464"/>
    </location>
</feature>
<protein>
    <submittedName>
        <fullName evidence="2">Uncharacterized protein</fullName>
    </submittedName>
</protein>
<dbReference type="InterPro" id="IPR038824">
    <property type="entry name" value="SHOC1-like"/>
</dbReference>
<dbReference type="AlphaFoldDB" id="S8CDQ7"/>
<proteinExistence type="predicted"/>
<dbReference type="EMBL" id="AUSU01004497">
    <property type="protein sequence ID" value="EPS64985.1"/>
    <property type="molecule type" value="Genomic_DNA"/>
</dbReference>
<reference evidence="2 3" key="1">
    <citation type="journal article" date="2013" name="BMC Genomics">
        <title>The miniature genome of a carnivorous plant Genlisea aurea contains a low number of genes and short non-coding sequences.</title>
        <authorList>
            <person name="Leushkin E.V."/>
            <person name="Sutormin R.A."/>
            <person name="Nabieva E.R."/>
            <person name="Penin A.A."/>
            <person name="Kondrashov A.S."/>
            <person name="Logacheva M.D."/>
        </authorList>
    </citation>
    <scope>NUCLEOTIDE SEQUENCE [LARGE SCALE GENOMIC DNA]</scope>
</reference>
<evidence type="ECO:0000313" key="2">
    <source>
        <dbReference type="EMBL" id="EPS64985.1"/>
    </source>
</evidence>
<comment type="caution">
    <text evidence="2">The sequence shown here is derived from an EMBL/GenBank/DDBJ whole genome shotgun (WGS) entry which is preliminary data.</text>
</comment>
<sequence length="575" mass="63377">MLRDMDTLEVDDNVISSDGGKVMFDFILSEDISCKPDVENVVDSENHNDLLDQYATSVKGDSNVMKGHGEGKSLFCDVHQKTNVEKLSVFAESMTSDLEFFLHPSNYTKGRACTTGNKPGDSNAPDTVDQETFYVKTQMKPQPHSVPEQFADKIEACASIPAQSTPVSLESEQNVSCCLVNPKTAIVVNTRNFNEEMIISRRSTYQKILEMEQEGAKVVERDLGLPIDLVISSAVCLAWYDSRNIARKSLAPDAAACPSLPLCVESLAADILTSLSFAFSCCILIFEGEANFLNEIMESSDELIAAAASLGIDVQLFYSHSSELTEEIIFSCINVAAKSGVFYPVMSDSESLGESFLTAFPSLNPLSANAILSSDAILCKFMEMSNELRIRALQKYMVPSESIALLSATARYGEREDSKSSMTDCSSSISAPEREDVLFRGESQRNKKPKHLHMHDAADDHPEEKFPTESVKAFQGDRLFDSWLTGFDDISAKTAPLGDFVRGSDPDMTNFFLNGIRKRPCMNMTMPQEEISHSPRNRFGSKPNATTQYNKGIDFAPENFNGELIDAKGKAAVKY</sequence>
<feature type="region of interest" description="Disordered" evidence="1">
    <location>
        <begin position="440"/>
        <end position="464"/>
    </location>
</feature>
<dbReference type="GO" id="GO:0000712">
    <property type="term" value="P:resolution of meiotic recombination intermediates"/>
    <property type="evidence" value="ECO:0007669"/>
    <property type="project" value="TreeGrafter"/>
</dbReference>
<evidence type="ECO:0000256" key="1">
    <source>
        <dbReference type="SAM" id="MobiDB-lite"/>
    </source>
</evidence>
<name>S8CDQ7_9LAMI</name>
<organism evidence="2 3">
    <name type="scientific">Genlisea aurea</name>
    <dbReference type="NCBI Taxonomy" id="192259"/>
    <lineage>
        <taxon>Eukaryota</taxon>
        <taxon>Viridiplantae</taxon>
        <taxon>Streptophyta</taxon>
        <taxon>Embryophyta</taxon>
        <taxon>Tracheophyta</taxon>
        <taxon>Spermatophyta</taxon>
        <taxon>Magnoliopsida</taxon>
        <taxon>eudicotyledons</taxon>
        <taxon>Gunneridae</taxon>
        <taxon>Pentapetalae</taxon>
        <taxon>asterids</taxon>
        <taxon>lamiids</taxon>
        <taxon>Lamiales</taxon>
        <taxon>Lentibulariaceae</taxon>
        <taxon>Genlisea</taxon>
    </lineage>
</organism>
<gene>
    <name evidence="2" type="ORF">M569_09792</name>
</gene>
<accession>S8CDQ7</accession>
<keyword evidence="3" id="KW-1185">Reference proteome</keyword>
<evidence type="ECO:0000313" key="3">
    <source>
        <dbReference type="Proteomes" id="UP000015453"/>
    </source>
</evidence>